<evidence type="ECO:0000313" key="2">
    <source>
        <dbReference type="Proteomes" id="UP001139971"/>
    </source>
</evidence>
<reference evidence="1" key="1">
    <citation type="submission" date="2023-02" db="EMBL/GenBank/DDBJ databases">
        <title>Tahibacter soli sp. nov. isolated from soil.</title>
        <authorList>
            <person name="Baek J.H."/>
            <person name="Lee J.K."/>
            <person name="Choi D.G."/>
            <person name="Jeon C.O."/>
        </authorList>
    </citation>
    <scope>NUCLEOTIDE SEQUENCE</scope>
    <source>
        <strain evidence="1">BL</strain>
    </source>
</reference>
<keyword evidence="2" id="KW-1185">Reference proteome</keyword>
<dbReference type="Proteomes" id="UP001139971">
    <property type="component" value="Unassembled WGS sequence"/>
</dbReference>
<dbReference type="InterPro" id="IPR013783">
    <property type="entry name" value="Ig-like_fold"/>
</dbReference>
<name>A0A9X4BKC6_9GAMM</name>
<dbReference type="Gene3D" id="2.60.40.10">
    <property type="entry name" value="Immunoglobulins"/>
    <property type="match status" value="1"/>
</dbReference>
<organism evidence="1 2">
    <name type="scientific">Tahibacter soli</name>
    <dbReference type="NCBI Taxonomy" id="2983605"/>
    <lineage>
        <taxon>Bacteria</taxon>
        <taxon>Pseudomonadati</taxon>
        <taxon>Pseudomonadota</taxon>
        <taxon>Gammaproteobacteria</taxon>
        <taxon>Lysobacterales</taxon>
        <taxon>Rhodanobacteraceae</taxon>
        <taxon>Tahibacter</taxon>
    </lineage>
</organism>
<evidence type="ECO:0000313" key="1">
    <source>
        <dbReference type="EMBL" id="MDC8013049.1"/>
    </source>
</evidence>
<accession>A0A9X4BKC6</accession>
<proteinExistence type="predicted"/>
<gene>
    <name evidence="1" type="ORF">OD750_010880</name>
</gene>
<dbReference type="AlphaFoldDB" id="A0A9X4BKC6"/>
<dbReference type="EMBL" id="JAOVZO020000015">
    <property type="protein sequence ID" value="MDC8013049.1"/>
    <property type="molecule type" value="Genomic_DNA"/>
</dbReference>
<dbReference type="RefSeq" id="WP_263544736.1">
    <property type="nucleotide sequence ID" value="NZ_JAOVZO020000015.1"/>
</dbReference>
<protein>
    <submittedName>
        <fullName evidence="1">DUF11 domain-containing protein</fullName>
    </submittedName>
</protein>
<comment type="caution">
    <text evidence="1">The sequence shown here is derived from an EMBL/GenBank/DDBJ whole genome shotgun (WGS) entry which is preliminary data.</text>
</comment>
<sequence>MLCKFSNSLNDRNDCGAEILHRIGRVGARALLLIGLCGGWAGPVFAQATADTAVLIQGTADAPAGQPVQYNVTITNAGPANANGAPFNITFMPPLVAANATCINPFGGAVCPPLNGAGPYTGNIPALPPNSGFMIQIMGGAPGGTVTATVRADPPPGTNDPNNGNNQATTNTLPVALQYFDVQ</sequence>